<gene>
    <name evidence="4" type="ORF">PISMIDRAFT_670885</name>
</gene>
<organism evidence="4 5">
    <name type="scientific">Pisolithus microcarpus 441</name>
    <dbReference type="NCBI Taxonomy" id="765257"/>
    <lineage>
        <taxon>Eukaryota</taxon>
        <taxon>Fungi</taxon>
        <taxon>Dikarya</taxon>
        <taxon>Basidiomycota</taxon>
        <taxon>Agaricomycotina</taxon>
        <taxon>Agaricomycetes</taxon>
        <taxon>Agaricomycetidae</taxon>
        <taxon>Boletales</taxon>
        <taxon>Sclerodermatineae</taxon>
        <taxon>Pisolithaceae</taxon>
        <taxon>Pisolithus</taxon>
    </lineage>
</organism>
<dbReference type="PANTHER" id="PTHR42886:SF29">
    <property type="entry name" value="PUMMELIG, ISOFORM A"/>
    <property type="match status" value="1"/>
</dbReference>
<dbReference type="Proteomes" id="UP000054018">
    <property type="component" value="Unassembled WGS sequence"/>
</dbReference>
<accession>A0A0D0A8J7</accession>
<feature type="region of interest" description="Disordered" evidence="2">
    <location>
        <begin position="224"/>
        <end position="268"/>
    </location>
</feature>
<name>A0A0D0A8J7_9AGAM</name>
<dbReference type="STRING" id="765257.A0A0D0A8J7"/>
<proteinExistence type="inferred from homology"/>
<dbReference type="AlphaFoldDB" id="A0A0D0A8J7"/>
<comment type="similarity">
    <text evidence="1">Belongs to the peptidase S33 family. ABHD4/ABHD5 subfamily.</text>
</comment>
<reference evidence="4 5" key="1">
    <citation type="submission" date="2014-04" db="EMBL/GenBank/DDBJ databases">
        <authorList>
            <consortium name="DOE Joint Genome Institute"/>
            <person name="Kuo A."/>
            <person name="Kohler A."/>
            <person name="Costa M.D."/>
            <person name="Nagy L.G."/>
            <person name="Floudas D."/>
            <person name="Copeland A."/>
            <person name="Barry K.W."/>
            <person name="Cichocki N."/>
            <person name="Veneault-Fourrey C."/>
            <person name="LaButti K."/>
            <person name="Lindquist E.A."/>
            <person name="Lipzen A."/>
            <person name="Lundell T."/>
            <person name="Morin E."/>
            <person name="Murat C."/>
            <person name="Sun H."/>
            <person name="Tunlid A."/>
            <person name="Henrissat B."/>
            <person name="Grigoriev I.V."/>
            <person name="Hibbett D.S."/>
            <person name="Martin F."/>
            <person name="Nordberg H.P."/>
            <person name="Cantor M.N."/>
            <person name="Hua S.X."/>
        </authorList>
    </citation>
    <scope>NUCLEOTIDE SEQUENCE [LARGE SCALE GENOMIC DNA]</scope>
    <source>
        <strain evidence="4 5">441</strain>
    </source>
</reference>
<dbReference type="GO" id="GO:0006654">
    <property type="term" value="P:phosphatidic acid biosynthetic process"/>
    <property type="evidence" value="ECO:0007669"/>
    <property type="project" value="TreeGrafter"/>
</dbReference>
<dbReference type="InterPro" id="IPR029058">
    <property type="entry name" value="AB_hydrolase_fold"/>
</dbReference>
<protein>
    <recommendedName>
        <fullName evidence="3">AB hydrolase-1 domain-containing protein</fullName>
    </recommendedName>
</protein>
<evidence type="ECO:0000259" key="3">
    <source>
        <dbReference type="Pfam" id="PF00561"/>
    </source>
</evidence>
<dbReference type="GO" id="GO:0004623">
    <property type="term" value="F:phospholipase A2 activity"/>
    <property type="evidence" value="ECO:0007669"/>
    <property type="project" value="TreeGrafter"/>
</dbReference>
<dbReference type="HOGENOM" id="CLU_017361_3_1_1"/>
<dbReference type="Gene3D" id="3.40.50.1820">
    <property type="entry name" value="alpha/beta hydrolase"/>
    <property type="match status" value="1"/>
</dbReference>
<dbReference type="GO" id="GO:0055088">
    <property type="term" value="P:lipid homeostasis"/>
    <property type="evidence" value="ECO:0007669"/>
    <property type="project" value="TreeGrafter"/>
</dbReference>
<dbReference type="SUPFAM" id="SSF53474">
    <property type="entry name" value="alpha/beta-Hydrolases"/>
    <property type="match status" value="1"/>
</dbReference>
<evidence type="ECO:0000256" key="1">
    <source>
        <dbReference type="ARBA" id="ARBA00038097"/>
    </source>
</evidence>
<reference evidence="5" key="2">
    <citation type="submission" date="2015-01" db="EMBL/GenBank/DDBJ databases">
        <title>Evolutionary Origins and Diversification of the Mycorrhizal Mutualists.</title>
        <authorList>
            <consortium name="DOE Joint Genome Institute"/>
            <consortium name="Mycorrhizal Genomics Consortium"/>
            <person name="Kohler A."/>
            <person name="Kuo A."/>
            <person name="Nagy L.G."/>
            <person name="Floudas D."/>
            <person name="Copeland A."/>
            <person name="Barry K.W."/>
            <person name="Cichocki N."/>
            <person name="Veneault-Fourrey C."/>
            <person name="LaButti K."/>
            <person name="Lindquist E.A."/>
            <person name="Lipzen A."/>
            <person name="Lundell T."/>
            <person name="Morin E."/>
            <person name="Murat C."/>
            <person name="Riley R."/>
            <person name="Ohm R."/>
            <person name="Sun H."/>
            <person name="Tunlid A."/>
            <person name="Henrissat B."/>
            <person name="Grigoriev I.V."/>
            <person name="Hibbett D.S."/>
            <person name="Martin F."/>
        </authorList>
    </citation>
    <scope>NUCLEOTIDE SEQUENCE [LARGE SCALE GENOMIC DNA]</scope>
    <source>
        <strain evidence="5">441</strain>
    </source>
</reference>
<dbReference type="PANTHER" id="PTHR42886">
    <property type="entry name" value="RE40534P-RELATED"/>
    <property type="match status" value="1"/>
</dbReference>
<dbReference type="InterPro" id="IPR000073">
    <property type="entry name" value="AB_hydrolase_1"/>
</dbReference>
<dbReference type="GO" id="GO:0042171">
    <property type="term" value="F:lysophosphatidic acid acyltransferase activity"/>
    <property type="evidence" value="ECO:0007669"/>
    <property type="project" value="TreeGrafter"/>
</dbReference>
<dbReference type="GO" id="GO:0005743">
    <property type="term" value="C:mitochondrial inner membrane"/>
    <property type="evidence" value="ECO:0007669"/>
    <property type="project" value="TreeGrafter"/>
</dbReference>
<dbReference type="GO" id="GO:0035965">
    <property type="term" value="P:cardiolipin acyl-chain remodeling"/>
    <property type="evidence" value="ECO:0007669"/>
    <property type="project" value="TreeGrafter"/>
</dbReference>
<feature type="domain" description="AB hydrolase-1" evidence="3">
    <location>
        <begin position="104"/>
        <end position="412"/>
    </location>
</feature>
<evidence type="ECO:0000313" key="4">
    <source>
        <dbReference type="EMBL" id="KIK30752.1"/>
    </source>
</evidence>
<dbReference type="EMBL" id="KN833686">
    <property type="protein sequence ID" value="KIK30752.1"/>
    <property type="molecule type" value="Genomic_DNA"/>
</dbReference>
<evidence type="ECO:0000256" key="2">
    <source>
        <dbReference type="SAM" id="MobiDB-lite"/>
    </source>
</evidence>
<dbReference type="OrthoDB" id="7457040at2759"/>
<evidence type="ECO:0000313" key="5">
    <source>
        <dbReference type="Proteomes" id="UP000054018"/>
    </source>
</evidence>
<dbReference type="Pfam" id="PF00561">
    <property type="entry name" value="Abhydrolase_1"/>
    <property type="match status" value="1"/>
</dbReference>
<keyword evidence="5" id="KW-1185">Reference proteome</keyword>
<sequence>MSAAVATNTSSLLPIPPARDIPLTFTASLKSWWHAGEKQGADAEERLLRRLPFFVPEKMPTSAAGDSPVIARTERMALAAPKHYLNTLSIKSTNTAPNAPPPAVVLHGYGAGLGFFFRNYPALATWAGHRGTDVYALDWLGMGRSARVPFHVKAKRDDVASRVGEAEAFFVDSLEEWRDKMGLDKMTLIGHSLGAYLSVAYALRYPTRVNKLILLSPAGVTRDPNNLTMPSRELTDTGDAASSADARPATSASTSAVNHIRNEQRTARNRESRTMKLVTYLWEEGWSPFQLIRSTLFWGPMLVGRYSSRRFSSLTEDETRDMHEYILNITLAKGSGEYCISHILAPFAHARMPLVDRISVLKMPITFAYGEHDWMDPVGGLQSLQQLREAGNHFGRMFVIPSAGHHLYLENPRAVDDLLIQELDLIDNQH</sequence>